<dbReference type="RefSeq" id="WP_149054504.1">
    <property type="nucleotide sequence ID" value="NZ_CP043420.1"/>
</dbReference>
<dbReference type="GO" id="GO:0005886">
    <property type="term" value="C:plasma membrane"/>
    <property type="evidence" value="ECO:0007669"/>
    <property type="project" value="UniProtKB-SubCell"/>
</dbReference>
<dbReference type="InterPro" id="IPR034746">
    <property type="entry name" value="POTRA"/>
</dbReference>
<dbReference type="HAMAP" id="MF_00911">
    <property type="entry name" value="FtsQ_subfam"/>
    <property type="match status" value="1"/>
</dbReference>
<evidence type="ECO:0000256" key="8">
    <source>
        <dbReference type="ARBA" id="ARBA00023306"/>
    </source>
</evidence>
<comment type="subunit">
    <text evidence="9">Part of a complex composed of FtsB, FtsL and FtsQ.</text>
</comment>
<keyword evidence="3 9" id="KW-0997">Cell inner membrane</keyword>
<accession>A0A5C0ZXX5</accession>
<organism evidence="11 12">
    <name type="scientific">Kushneria phosphatilytica</name>
    <dbReference type="NCBI Taxonomy" id="657387"/>
    <lineage>
        <taxon>Bacteria</taxon>
        <taxon>Pseudomonadati</taxon>
        <taxon>Pseudomonadota</taxon>
        <taxon>Gammaproteobacteria</taxon>
        <taxon>Oceanospirillales</taxon>
        <taxon>Halomonadaceae</taxon>
        <taxon>Kushneria</taxon>
    </lineage>
</organism>
<dbReference type="Proteomes" id="UP000322553">
    <property type="component" value="Chromosome"/>
</dbReference>
<dbReference type="InterPro" id="IPR013685">
    <property type="entry name" value="POTRA_FtsQ_type"/>
</dbReference>
<dbReference type="AlphaFoldDB" id="A0A5C0ZXX5"/>
<keyword evidence="8 9" id="KW-0131">Cell cycle</keyword>
<evidence type="ECO:0000256" key="4">
    <source>
        <dbReference type="ARBA" id="ARBA00022618"/>
    </source>
</evidence>
<dbReference type="EMBL" id="CP043420">
    <property type="protein sequence ID" value="QEL11422.1"/>
    <property type="molecule type" value="Genomic_DNA"/>
</dbReference>
<evidence type="ECO:0000256" key="3">
    <source>
        <dbReference type="ARBA" id="ARBA00022519"/>
    </source>
</evidence>
<dbReference type="GO" id="GO:0032153">
    <property type="term" value="C:cell division site"/>
    <property type="evidence" value="ECO:0007669"/>
    <property type="project" value="UniProtKB-UniRule"/>
</dbReference>
<evidence type="ECO:0000256" key="2">
    <source>
        <dbReference type="ARBA" id="ARBA00022475"/>
    </source>
</evidence>
<dbReference type="Gene3D" id="3.10.20.310">
    <property type="entry name" value="membrane protein fhac"/>
    <property type="match status" value="1"/>
</dbReference>
<gene>
    <name evidence="9" type="primary">ftsQ</name>
    <name evidence="11" type="ORF">FY550_09905</name>
</gene>
<dbReference type="GO" id="GO:0090529">
    <property type="term" value="P:cell septum assembly"/>
    <property type="evidence" value="ECO:0007669"/>
    <property type="project" value="InterPro"/>
</dbReference>
<evidence type="ECO:0000256" key="1">
    <source>
        <dbReference type="ARBA" id="ARBA00004370"/>
    </source>
</evidence>
<protein>
    <recommendedName>
        <fullName evidence="9">Cell division protein FtsQ</fullName>
    </recommendedName>
</protein>
<comment type="function">
    <text evidence="9">Essential cell division protein. May link together the upstream cell division proteins, which are predominantly cytoplasmic, with the downstream cell division proteins, which are predominantly periplasmic. May control correct divisome assembly.</text>
</comment>
<dbReference type="GO" id="GO:0043093">
    <property type="term" value="P:FtsZ-dependent cytokinesis"/>
    <property type="evidence" value="ECO:0007669"/>
    <property type="project" value="UniProtKB-UniRule"/>
</dbReference>
<sequence length="243" mass="27802">MASSTSNRLLGLILIIALLGAGGRTLWLWLDTPIERVSIRGDLHHVSARYLQQRLTPLIQGQTWLSVDLDQMRRGARAIPWIRDARVTRRWPNALTFELYEQRPVAWWNDDSLLNTEGNPFRAGPIRQVGDLPNLAGPRGSGPEVLAWFDQLKKTLSPLDVQITQLRLEARGAWRFQINDSFWVMVGRTDSDERILRFMTAWQRGLKKRADDIRYLDLRYPNGLAVAWHGQSAPVDDADNNAQ</sequence>
<dbReference type="Pfam" id="PF08478">
    <property type="entry name" value="POTRA_1"/>
    <property type="match status" value="1"/>
</dbReference>
<reference evidence="11 12" key="1">
    <citation type="submission" date="2019-08" db="EMBL/GenBank/DDBJ databases">
        <title>Complete genome sequence of Kushneria sp. YCWA18, a halophilic phosphate-solubilizing bacterium isolated from Daqiao saltern in China.</title>
        <authorList>
            <person name="Du G.-X."/>
            <person name="Qu L.-Y."/>
        </authorList>
    </citation>
    <scope>NUCLEOTIDE SEQUENCE [LARGE SCALE GENOMIC DNA]</scope>
    <source>
        <strain evidence="11 12">YCWA18</strain>
    </source>
</reference>
<evidence type="ECO:0000259" key="10">
    <source>
        <dbReference type="PROSITE" id="PS51779"/>
    </source>
</evidence>
<keyword evidence="12" id="KW-1185">Reference proteome</keyword>
<dbReference type="Pfam" id="PF03799">
    <property type="entry name" value="FtsQ_DivIB_C"/>
    <property type="match status" value="1"/>
</dbReference>
<keyword evidence="5 9" id="KW-0812">Transmembrane</keyword>
<keyword evidence="4 9" id="KW-0132">Cell division</keyword>
<evidence type="ECO:0000256" key="9">
    <source>
        <dbReference type="HAMAP-Rule" id="MF_00911"/>
    </source>
</evidence>
<dbReference type="KEGG" id="kuy:FY550_09905"/>
<feature type="domain" description="POTRA" evidence="10">
    <location>
        <begin position="32"/>
        <end position="102"/>
    </location>
</feature>
<comment type="similarity">
    <text evidence="9">Belongs to the FtsQ/DivIB family. FtsQ subfamily.</text>
</comment>
<comment type="subcellular location">
    <subcellularLocation>
        <location evidence="9">Cell inner membrane</location>
        <topology evidence="9">Single-pass type II membrane protein</topology>
    </subcellularLocation>
    <subcellularLocation>
        <location evidence="1">Membrane</location>
    </subcellularLocation>
    <text evidence="9">Localizes to the division septum.</text>
</comment>
<evidence type="ECO:0000256" key="5">
    <source>
        <dbReference type="ARBA" id="ARBA00022692"/>
    </source>
</evidence>
<evidence type="ECO:0000313" key="11">
    <source>
        <dbReference type="EMBL" id="QEL11422.1"/>
    </source>
</evidence>
<dbReference type="InterPro" id="IPR026579">
    <property type="entry name" value="FtsQ"/>
</dbReference>
<dbReference type="InterPro" id="IPR005548">
    <property type="entry name" value="Cell_div_FtsQ/DivIB_C"/>
</dbReference>
<evidence type="ECO:0000256" key="6">
    <source>
        <dbReference type="ARBA" id="ARBA00022989"/>
    </source>
</evidence>
<evidence type="ECO:0000256" key="7">
    <source>
        <dbReference type="ARBA" id="ARBA00023136"/>
    </source>
</evidence>
<keyword evidence="6 9" id="KW-1133">Transmembrane helix</keyword>
<evidence type="ECO:0000313" key="12">
    <source>
        <dbReference type="Proteomes" id="UP000322553"/>
    </source>
</evidence>
<dbReference type="Gene3D" id="3.40.50.11690">
    <property type="entry name" value="Cell division protein FtsQ/DivIB"/>
    <property type="match status" value="1"/>
</dbReference>
<name>A0A5C0ZXX5_9GAMM</name>
<keyword evidence="7 9" id="KW-0472">Membrane</keyword>
<proteinExistence type="inferred from homology"/>
<dbReference type="InterPro" id="IPR045335">
    <property type="entry name" value="FtsQ_C_sf"/>
</dbReference>
<dbReference type="PROSITE" id="PS51779">
    <property type="entry name" value="POTRA"/>
    <property type="match status" value="1"/>
</dbReference>
<keyword evidence="2 9" id="KW-1003">Cell membrane</keyword>
<dbReference type="PANTHER" id="PTHR35851:SF1">
    <property type="entry name" value="CELL DIVISION PROTEIN FTSQ"/>
    <property type="match status" value="1"/>
</dbReference>
<dbReference type="PANTHER" id="PTHR35851">
    <property type="entry name" value="CELL DIVISION PROTEIN FTSQ"/>
    <property type="match status" value="1"/>
</dbReference>